<feature type="region of interest" description="Disordered" evidence="1">
    <location>
        <begin position="1"/>
        <end position="40"/>
    </location>
</feature>
<name>A0A4Z2G6K2_9TELE</name>
<sequence>MAPTLGSGDEVLRVARRPAMVDGPPRKVQRKQREPTRGGMEETFAVLLLKVAGQTRSKNMHQAKGAECVTTLRDLCAINHETELHAVRPRELIISPFGKGLHLTTDTK</sequence>
<evidence type="ECO:0000313" key="3">
    <source>
        <dbReference type="Proteomes" id="UP000314294"/>
    </source>
</evidence>
<reference evidence="2 3" key="1">
    <citation type="submission" date="2019-03" db="EMBL/GenBank/DDBJ databases">
        <title>First draft genome of Liparis tanakae, snailfish: a comprehensive survey of snailfish specific genes.</title>
        <authorList>
            <person name="Kim W."/>
            <person name="Song I."/>
            <person name="Jeong J.-H."/>
            <person name="Kim D."/>
            <person name="Kim S."/>
            <person name="Ryu S."/>
            <person name="Song J.Y."/>
            <person name="Lee S.K."/>
        </authorList>
    </citation>
    <scope>NUCLEOTIDE SEQUENCE [LARGE SCALE GENOMIC DNA]</scope>
    <source>
        <tissue evidence="2">Muscle</tissue>
    </source>
</reference>
<dbReference type="Proteomes" id="UP000314294">
    <property type="component" value="Unassembled WGS sequence"/>
</dbReference>
<dbReference type="EMBL" id="SRLO01000693">
    <property type="protein sequence ID" value="TNN48533.1"/>
    <property type="molecule type" value="Genomic_DNA"/>
</dbReference>
<keyword evidence="3" id="KW-1185">Reference proteome</keyword>
<evidence type="ECO:0000256" key="1">
    <source>
        <dbReference type="SAM" id="MobiDB-lite"/>
    </source>
</evidence>
<comment type="caution">
    <text evidence="2">The sequence shown here is derived from an EMBL/GenBank/DDBJ whole genome shotgun (WGS) entry which is preliminary data.</text>
</comment>
<accession>A0A4Z2G6K2</accession>
<dbReference type="AlphaFoldDB" id="A0A4Z2G6K2"/>
<gene>
    <name evidence="2" type="ORF">EYF80_041277</name>
</gene>
<organism evidence="2 3">
    <name type="scientific">Liparis tanakae</name>
    <name type="common">Tanaka's snailfish</name>
    <dbReference type="NCBI Taxonomy" id="230148"/>
    <lineage>
        <taxon>Eukaryota</taxon>
        <taxon>Metazoa</taxon>
        <taxon>Chordata</taxon>
        <taxon>Craniata</taxon>
        <taxon>Vertebrata</taxon>
        <taxon>Euteleostomi</taxon>
        <taxon>Actinopterygii</taxon>
        <taxon>Neopterygii</taxon>
        <taxon>Teleostei</taxon>
        <taxon>Neoteleostei</taxon>
        <taxon>Acanthomorphata</taxon>
        <taxon>Eupercaria</taxon>
        <taxon>Perciformes</taxon>
        <taxon>Cottioidei</taxon>
        <taxon>Cottales</taxon>
        <taxon>Liparidae</taxon>
        <taxon>Liparis</taxon>
    </lineage>
</organism>
<feature type="compositionally biased region" description="Basic and acidic residues" evidence="1">
    <location>
        <begin position="31"/>
        <end position="40"/>
    </location>
</feature>
<proteinExistence type="predicted"/>
<protein>
    <submittedName>
        <fullName evidence="2">Uncharacterized protein</fullName>
    </submittedName>
</protein>
<evidence type="ECO:0000313" key="2">
    <source>
        <dbReference type="EMBL" id="TNN48533.1"/>
    </source>
</evidence>